<protein>
    <submittedName>
        <fullName evidence="1">Uncharacterized protein</fullName>
    </submittedName>
</protein>
<organism evidence="1 2">
    <name type="scientific">Mycetocola reblochoni</name>
    <dbReference type="NCBI Taxonomy" id="331618"/>
    <lineage>
        <taxon>Bacteria</taxon>
        <taxon>Bacillati</taxon>
        <taxon>Actinomycetota</taxon>
        <taxon>Actinomycetes</taxon>
        <taxon>Micrococcales</taxon>
        <taxon>Microbacteriaceae</taxon>
        <taxon>Mycetocola</taxon>
    </lineage>
</organism>
<comment type="caution">
    <text evidence="1">The sequence shown here is derived from an EMBL/GenBank/DDBJ whole genome shotgun (WGS) entry which is preliminary data.</text>
</comment>
<dbReference type="Proteomes" id="UP000275395">
    <property type="component" value="Unassembled WGS sequence"/>
</dbReference>
<proteinExistence type="predicted"/>
<sequence length="103" mass="10305">MPRPHRTKFPGAQLLFGVLASVSVESFRVVPVLPPGIRPPPGALEPPWGAVVPTLSVVTAGVAALRPRPATGLVSAPAGASAVITAARGSTARERPAAATVAS</sequence>
<accession>A0A3L6ZMP0</accession>
<gene>
    <name evidence="1" type="ORF">D9V30_09665</name>
</gene>
<evidence type="ECO:0000313" key="1">
    <source>
        <dbReference type="EMBL" id="RLP68811.1"/>
    </source>
</evidence>
<reference evidence="1 2" key="1">
    <citation type="submission" date="2018-10" db="EMBL/GenBank/DDBJ databases">
        <authorList>
            <person name="Li J."/>
        </authorList>
    </citation>
    <scope>NUCLEOTIDE SEQUENCE [LARGE SCALE GENOMIC DNA]</scope>
    <source>
        <strain evidence="1 2">JCM 30549</strain>
    </source>
</reference>
<name>A0A3L6ZMP0_9MICO</name>
<dbReference type="EMBL" id="RCUW01000007">
    <property type="protein sequence ID" value="RLP68811.1"/>
    <property type="molecule type" value="Genomic_DNA"/>
</dbReference>
<dbReference type="AlphaFoldDB" id="A0A3L6ZMP0"/>
<evidence type="ECO:0000313" key="2">
    <source>
        <dbReference type="Proteomes" id="UP000275395"/>
    </source>
</evidence>